<sequence>MPFTPSHAAAVLPFLRTPLPASALVIGSMSPDLPFYLPVPVPVPTHTALAVVTVDVALGALAWTVWHGLLAPPAVACAPSAVRARLTGLRLGLRPRTATVPAVVWTLLALAVGAATHVLWDEFTHARRWGPTLLPVLADQWGLLPGYRWLQYLGGLVGGLVLLAWLARWWRRTPARPAAARPAARWVWALLVVVGVATGGAAALTAPSPGSAAFVGATWGGGSALAVAVALAAGWHARHRAAGDQPVR</sequence>
<name>A0A285E8U0_9ACTN</name>
<evidence type="ECO:0000313" key="3">
    <source>
        <dbReference type="Proteomes" id="UP000219514"/>
    </source>
</evidence>
<feature type="transmembrane region" description="Helical" evidence="1">
    <location>
        <begin position="149"/>
        <end position="166"/>
    </location>
</feature>
<dbReference type="InterPro" id="IPR025238">
    <property type="entry name" value="DUF4184"/>
</dbReference>
<feature type="transmembrane region" description="Helical" evidence="1">
    <location>
        <begin position="98"/>
        <end position="120"/>
    </location>
</feature>
<dbReference type="RefSeq" id="WP_097205513.1">
    <property type="nucleotide sequence ID" value="NZ_JACHXB010000003.1"/>
</dbReference>
<protein>
    <recommendedName>
        <fullName evidence="4">DUF4184 family protein</fullName>
    </recommendedName>
</protein>
<evidence type="ECO:0008006" key="4">
    <source>
        <dbReference type="Google" id="ProtNLM"/>
    </source>
</evidence>
<accession>A0A285E8U0</accession>
<keyword evidence="1" id="KW-0812">Transmembrane</keyword>
<dbReference type="Proteomes" id="UP000219514">
    <property type="component" value="Unassembled WGS sequence"/>
</dbReference>
<evidence type="ECO:0000313" key="2">
    <source>
        <dbReference type="EMBL" id="SNX95539.1"/>
    </source>
</evidence>
<dbReference type="Pfam" id="PF13803">
    <property type="entry name" value="DUF4184"/>
    <property type="match status" value="1"/>
</dbReference>
<keyword evidence="3" id="KW-1185">Reference proteome</keyword>
<gene>
    <name evidence="2" type="ORF">SAMN06893097_102239</name>
</gene>
<dbReference type="AlphaFoldDB" id="A0A285E8U0"/>
<reference evidence="2 3" key="1">
    <citation type="submission" date="2017-09" db="EMBL/GenBank/DDBJ databases">
        <authorList>
            <person name="Ehlers B."/>
            <person name="Leendertz F.H."/>
        </authorList>
    </citation>
    <scope>NUCLEOTIDE SEQUENCE [LARGE SCALE GENOMIC DNA]</scope>
    <source>
        <strain evidence="2 3">DSM 46844</strain>
    </source>
</reference>
<evidence type="ECO:0000256" key="1">
    <source>
        <dbReference type="SAM" id="Phobius"/>
    </source>
</evidence>
<proteinExistence type="predicted"/>
<feature type="transmembrane region" description="Helical" evidence="1">
    <location>
        <begin position="212"/>
        <end position="235"/>
    </location>
</feature>
<dbReference type="OrthoDB" id="8481923at2"/>
<dbReference type="EMBL" id="OBDO01000002">
    <property type="protein sequence ID" value="SNX95539.1"/>
    <property type="molecule type" value="Genomic_DNA"/>
</dbReference>
<organism evidence="2 3">
    <name type="scientific">Geodermatophilus sabuli</name>
    <dbReference type="NCBI Taxonomy" id="1564158"/>
    <lineage>
        <taxon>Bacteria</taxon>
        <taxon>Bacillati</taxon>
        <taxon>Actinomycetota</taxon>
        <taxon>Actinomycetes</taxon>
        <taxon>Geodermatophilales</taxon>
        <taxon>Geodermatophilaceae</taxon>
        <taxon>Geodermatophilus</taxon>
    </lineage>
</organism>
<feature type="transmembrane region" description="Helical" evidence="1">
    <location>
        <begin position="186"/>
        <end position="206"/>
    </location>
</feature>
<keyword evidence="1" id="KW-0472">Membrane</keyword>
<keyword evidence="1" id="KW-1133">Transmembrane helix</keyword>